<dbReference type="VEuPathDB" id="FungiDB:ASPWEDRAFT_31554"/>
<dbReference type="InterPro" id="IPR036188">
    <property type="entry name" value="FAD/NAD-bd_sf"/>
</dbReference>
<dbReference type="Pfam" id="PF00732">
    <property type="entry name" value="GMC_oxred_N"/>
    <property type="match status" value="1"/>
</dbReference>
<dbReference type="PROSITE" id="PS00624">
    <property type="entry name" value="GMC_OXRED_2"/>
    <property type="match status" value="1"/>
</dbReference>
<sequence>MSTYDFIICGGGTVGCVLASRLSHTGHSVLIIEAGPEDYNNLVMSPVGAAHLRESQLNYNFTTTKQAAFGDRPVTTHGGRLLSGSTAVNYGMWTRGHSVDYDAWAKAVGDDRWNYQNMLRYLKATETHYDAAASPEIHGFSGPISTTAGKRDYPLREPIRNALEAVGIEFNPDANSGNPLGFSYLTESWKNAQRQPAGKAYDLSQVAVLTNSIVASIDIDESRIATGVTLTDGSRYTARKEVIVSCGALKSPQLLMLSGIGPKAHLEEHGIQCIADLPVGYNYHDHPAVTMTWKVKNPEKGLAVGSPQFNKPEYLRGNAIDWVITMPTPHNELIAAAKADNIDSNDPSVQEGRCNGEVIIYYTPINGGGSQSIITPDGEHMTTGCVLLLPTSRGRVTLANTDPTSNPIIDPNYLEMATDRAALHATMRLAYRIMETDAAQEVVMGEVPPPGQKPLNSTCTNEELDERIKYLGRGFYQNAGTVSMGQVVDSQCQVLGVENLRVCDASVLPVPIAGHYQAPMYALGEAVADIILHS</sequence>
<dbReference type="Gene3D" id="3.30.560.10">
    <property type="entry name" value="Glucose Oxidase, domain 3"/>
    <property type="match status" value="1"/>
</dbReference>
<dbReference type="EMBL" id="KV878216">
    <property type="protein sequence ID" value="OJJ30848.1"/>
    <property type="molecule type" value="Genomic_DNA"/>
</dbReference>
<keyword evidence="2" id="KW-0285">Flavoprotein</keyword>
<evidence type="ECO:0000256" key="1">
    <source>
        <dbReference type="ARBA" id="ARBA00010790"/>
    </source>
</evidence>
<dbReference type="AlphaFoldDB" id="A0A1L9R7I4"/>
<reference evidence="5" key="1">
    <citation type="journal article" date="2017" name="Genome Biol.">
        <title>Comparative genomics reveals high biological diversity and specific adaptations in the industrially and medically important fungal genus Aspergillus.</title>
        <authorList>
            <person name="de Vries R.P."/>
            <person name="Riley R."/>
            <person name="Wiebenga A."/>
            <person name="Aguilar-Osorio G."/>
            <person name="Amillis S."/>
            <person name="Uchima C.A."/>
            <person name="Anderluh G."/>
            <person name="Asadollahi M."/>
            <person name="Askin M."/>
            <person name="Barry K."/>
            <person name="Battaglia E."/>
            <person name="Bayram O."/>
            <person name="Benocci T."/>
            <person name="Braus-Stromeyer S.A."/>
            <person name="Caldana C."/>
            <person name="Canovas D."/>
            <person name="Cerqueira G.C."/>
            <person name="Chen F."/>
            <person name="Chen W."/>
            <person name="Choi C."/>
            <person name="Clum A."/>
            <person name="Dos Santos R.A."/>
            <person name="Damasio A.R."/>
            <person name="Diallinas G."/>
            <person name="Emri T."/>
            <person name="Fekete E."/>
            <person name="Flipphi M."/>
            <person name="Freyberg S."/>
            <person name="Gallo A."/>
            <person name="Gournas C."/>
            <person name="Habgood R."/>
            <person name="Hainaut M."/>
            <person name="Harispe M.L."/>
            <person name="Henrissat B."/>
            <person name="Hilden K.S."/>
            <person name="Hope R."/>
            <person name="Hossain A."/>
            <person name="Karabika E."/>
            <person name="Karaffa L."/>
            <person name="Karanyi Z."/>
            <person name="Krasevec N."/>
            <person name="Kuo A."/>
            <person name="Kusch H."/>
            <person name="LaButti K."/>
            <person name="Lagendijk E.L."/>
            <person name="Lapidus A."/>
            <person name="Levasseur A."/>
            <person name="Lindquist E."/>
            <person name="Lipzen A."/>
            <person name="Logrieco A.F."/>
            <person name="MacCabe A."/>
            <person name="Maekelae M.R."/>
            <person name="Malavazi I."/>
            <person name="Melin P."/>
            <person name="Meyer V."/>
            <person name="Mielnichuk N."/>
            <person name="Miskei M."/>
            <person name="Molnar A.P."/>
            <person name="Mule G."/>
            <person name="Ngan C.Y."/>
            <person name="Orejas M."/>
            <person name="Orosz E."/>
            <person name="Ouedraogo J.P."/>
            <person name="Overkamp K.M."/>
            <person name="Park H.-S."/>
            <person name="Perrone G."/>
            <person name="Piumi F."/>
            <person name="Punt P.J."/>
            <person name="Ram A.F."/>
            <person name="Ramon A."/>
            <person name="Rauscher S."/>
            <person name="Record E."/>
            <person name="Riano-Pachon D.M."/>
            <person name="Robert V."/>
            <person name="Roehrig J."/>
            <person name="Ruller R."/>
            <person name="Salamov A."/>
            <person name="Salih N.S."/>
            <person name="Samson R.A."/>
            <person name="Sandor E."/>
            <person name="Sanguinetti M."/>
            <person name="Schuetze T."/>
            <person name="Sepcic K."/>
            <person name="Shelest E."/>
            <person name="Sherlock G."/>
            <person name="Sophianopoulou V."/>
            <person name="Squina F.M."/>
            <person name="Sun H."/>
            <person name="Susca A."/>
            <person name="Todd R.B."/>
            <person name="Tsang A."/>
            <person name="Unkles S.E."/>
            <person name="van de Wiele N."/>
            <person name="van Rossen-Uffink D."/>
            <person name="Oliveira J.V."/>
            <person name="Vesth T.C."/>
            <person name="Visser J."/>
            <person name="Yu J.-H."/>
            <person name="Zhou M."/>
            <person name="Andersen M.R."/>
            <person name="Archer D.B."/>
            <person name="Baker S.E."/>
            <person name="Benoit I."/>
            <person name="Brakhage A.A."/>
            <person name="Braus G.H."/>
            <person name="Fischer R."/>
            <person name="Frisvad J.C."/>
            <person name="Goldman G.H."/>
            <person name="Houbraken J."/>
            <person name="Oakley B."/>
            <person name="Pocsi I."/>
            <person name="Scazzocchio C."/>
            <person name="Seiboth B."/>
            <person name="vanKuyk P.A."/>
            <person name="Wortman J."/>
            <person name="Dyer P.S."/>
            <person name="Grigoriev I.V."/>
        </authorList>
    </citation>
    <scope>NUCLEOTIDE SEQUENCE [LARGE SCALE GENOMIC DNA]</scope>
    <source>
        <strain evidence="5">DTO 134E9</strain>
    </source>
</reference>
<feature type="domain" description="Glucose-methanol-choline oxidoreductase N-terminal" evidence="3">
    <location>
        <begin position="247"/>
        <end position="261"/>
    </location>
</feature>
<dbReference type="Gene3D" id="3.50.50.60">
    <property type="entry name" value="FAD/NAD(P)-binding domain"/>
    <property type="match status" value="1"/>
</dbReference>
<dbReference type="GO" id="GO:0050660">
    <property type="term" value="F:flavin adenine dinucleotide binding"/>
    <property type="evidence" value="ECO:0007669"/>
    <property type="project" value="InterPro"/>
</dbReference>
<dbReference type="PANTHER" id="PTHR11552:SF123">
    <property type="entry name" value="GMC OXIDOREDUCTASE (AFU_ORTHOLOGUE AFUA_2G01770)-RELATED"/>
    <property type="match status" value="1"/>
</dbReference>
<keyword evidence="2" id="KW-0274">FAD</keyword>
<dbReference type="STRING" id="1073089.A0A1L9R7I4"/>
<dbReference type="InterPro" id="IPR000172">
    <property type="entry name" value="GMC_OxRdtase_N"/>
</dbReference>
<dbReference type="OrthoDB" id="269227at2759"/>
<accession>A0A1L9R7I4</accession>
<dbReference type="GeneID" id="63749408"/>
<dbReference type="RefSeq" id="XP_040684525.1">
    <property type="nucleotide sequence ID" value="XM_040833560.1"/>
</dbReference>
<evidence type="ECO:0000313" key="5">
    <source>
        <dbReference type="Proteomes" id="UP000184383"/>
    </source>
</evidence>
<dbReference type="Pfam" id="PF05199">
    <property type="entry name" value="GMC_oxred_C"/>
    <property type="match status" value="1"/>
</dbReference>
<dbReference type="PIRSF" id="PIRSF000137">
    <property type="entry name" value="Alcohol_oxidase"/>
    <property type="match status" value="1"/>
</dbReference>
<keyword evidence="5" id="KW-1185">Reference proteome</keyword>
<dbReference type="InterPro" id="IPR012132">
    <property type="entry name" value="GMC_OxRdtase"/>
</dbReference>
<dbReference type="Proteomes" id="UP000184383">
    <property type="component" value="Unassembled WGS sequence"/>
</dbReference>
<dbReference type="SUPFAM" id="SSF54373">
    <property type="entry name" value="FAD-linked reductases, C-terminal domain"/>
    <property type="match status" value="1"/>
</dbReference>
<proteinExistence type="inferred from homology"/>
<dbReference type="InterPro" id="IPR007867">
    <property type="entry name" value="GMC_OxRtase_C"/>
</dbReference>
<evidence type="ECO:0000259" key="3">
    <source>
        <dbReference type="PROSITE" id="PS00624"/>
    </source>
</evidence>
<evidence type="ECO:0000256" key="2">
    <source>
        <dbReference type="PIRSR" id="PIRSR000137-2"/>
    </source>
</evidence>
<protein>
    <recommendedName>
        <fullName evidence="3">Glucose-methanol-choline oxidoreductase N-terminal domain-containing protein</fullName>
    </recommendedName>
</protein>
<name>A0A1L9R7I4_ASPWE</name>
<dbReference type="SUPFAM" id="SSF51905">
    <property type="entry name" value="FAD/NAD(P)-binding domain"/>
    <property type="match status" value="1"/>
</dbReference>
<evidence type="ECO:0000313" key="4">
    <source>
        <dbReference type="EMBL" id="OJJ30848.1"/>
    </source>
</evidence>
<dbReference type="PANTHER" id="PTHR11552">
    <property type="entry name" value="GLUCOSE-METHANOL-CHOLINE GMC OXIDOREDUCTASE"/>
    <property type="match status" value="1"/>
</dbReference>
<dbReference type="GO" id="GO:0016614">
    <property type="term" value="F:oxidoreductase activity, acting on CH-OH group of donors"/>
    <property type="evidence" value="ECO:0007669"/>
    <property type="project" value="InterPro"/>
</dbReference>
<feature type="binding site" evidence="2">
    <location>
        <position position="214"/>
    </location>
    <ligand>
        <name>FAD</name>
        <dbReference type="ChEBI" id="CHEBI:57692"/>
    </ligand>
</feature>
<gene>
    <name evidence="4" type="ORF">ASPWEDRAFT_31554</name>
</gene>
<organism evidence="4 5">
    <name type="scientific">Aspergillus wentii DTO 134E9</name>
    <dbReference type="NCBI Taxonomy" id="1073089"/>
    <lineage>
        <taxon>Eukaryota</taxon>
        <taxon>Fungi</taxon>
        <taxon>Dikarya</taxon>
        <taxon>Ascomycota</taxon>
        <taxon>Pezizomycotina</taxon>
        <taxon>Eurotiomycetes</taxon>
        <taxon>Eurotiomycetidae</taxon>
        <taxon>Eurotiales</taxon>
        <taxon>Aspergillaceae</taxon>
        <taxon>Aspergillus</taxon>
        <taxon>Aspergillus subgen. Cremei</taxon>
    </lineage>
</organism>
<comment type="similarity">
    <text evidence="1">Belongs to the GMC oxidoreductase family.</text>
</comment>
<comment type="cofactor">
    <cofactor evidence="2">
        <name>FAD</name>
        <dbReference type="ChEBI" id="CHEBI:57692"/>
    </cofactor>
</comment>